<dbReference type="PANTHER" id="PTHR24320:SF148">
    <property type="entry name" value="NAD(P)-BINDING ROSSMANN-FOLD SUPERFAMILY PROTEIN"/>
    <property type="match status" value="1"/>
</dbReference>
<dbReference type="InterPro" id="IPR036291">
    <property type="entry name" value="NAD(P)-bd_dom_sf"/>
</dbReference>
<dbReference type="OrthoDB" id="45599at2759"/>
<comment type="similarity">
    <text evidence="1">Belongs to the short-chain dehydrogenases/reductases (SDR) family.</text>
</comment>
<evidence type="ECO:0000313" key="5">
    <source>
        <dbReference type="Proteomes" id="UP000291116"/>
    </source>
</evidence>
<proteinExistence type="inferred from homology"/>
<dbReference type="GO" id="GO:0016491">
    <property type="term" value="F:oxidoreductase activity"/>
    <property type="evidence" value="ECO:0007669"/>
    <property type="project" value="UniProtKB-KW"/>
</dbReference>
<dbReference type="SUPFAM" id="SSF51735">
    <property type="entry name" value="NAD(P)-binding Rossmann-fold domains"/>
    <property type="match status" value="1"/>
</dbReference>
<evidence type="ECO:0000313" key="4">
    <source>
        <dbReference type="EMBL" id="VEU40011.1"/>
    </source>
</evidence>
<feature type="compositionally biased region" description="Low complexity" evidence="3">
    <location>
        <begin position="37"/>
        <end position="46"/>
    </location>
</feature>
<dbReference type="Proteomes" id="UP000291116">
    <property type="component" value="Unassembled WGS sequence"/>
</dbReference>
<feature type="region of interest" description="Disordered" evidence="3">
    <location>
        <begin position="27"/>
        <end position="46"/>
    </location>
</feature>
<organism evidence="4 5">
    <name type="scientific">Pseudo-nitzschia multistriata</name>
    <dbReference type="NCBI Taxonomy" id="183589"/>
    <lineage>
        <taxon>Eukaryota</taxon>
        <taxon>Sar</taxon>
        <taxon>Stramenopiles</taxon>
        <taxon>Ochrophyta</taxon>
        <taxon>Bacillariophyta</taxon>
        <taxon>Bacillariophyceae</taxon>
        <taxon>Bacillariophycidae</taxon>
        <taxon>Bacillariales</taxon>
        <taxon>Bacillariaceae</taxon>
        <taxon>Pseudo-nitzschia</taxon>
    </lineage>
</organism>
<protein>
    <recommendedName>
        <fullName evidence="6">Ketoreductase (KR) domain-containing protein</fullName>
    </recommendedName>
</protein>
<sequence>MESLLFFATGASSGVGLEATRQLAVHLSRQQQEEPNRNNSNSDGSNNQVVATIYLLCRSKEKTQAAIEDIYNSIGENSSNAKNNIKLNFLKFDACDDAETIVNNIQFNNATKIAGVLLNAGGFGENATGIDKNIKSKTSGSSSNIAKLNIIGHVILVNHLLSVGKTDASTRIVAAGSEASFVTQGLSIHAYNAADFEAHLSSSLGSGKMAIGTEYAWTKGILALYWAAFARHHPEVFVTTVSPGAVSDTQLLSNVPFFLRTLARLSQWSCLGGSHTVQEGAKRYVNALINDIPVGSSGSFLASRKGFAQDFGDVSSLSKCQFVSDIELQDKAWKAVHNSLER</sequence>
<evidence type="ECO:0000256" key="1">
    <source>
        <dbReference type="ARBA" id="ARBA00006484"/>
    </source>
</evidence>
<accession>A0A448ZDC0</accession>
<evidence type="ECO:0008006" key="6">
    <source>
        <dbReference type="Google" id="ProtNLM"/>
    </source>
</evidence>
<name>A0A448ZDC0_9STRA</name>
<gene>
    <name evidence="4" type="ORF">PSNMU_V1.4_AUG-EV-PASAV3_0068770</name>
</gene>
<dbReference type="AlphaFoldDB" id="A0A448ZDC0"/>
<evidence type="ECO:0000256" key="3">
    <source>
        <dbReference type="SAM" id="MobiDB-lite"/>
    </source>
</evidence>
<dbReference type="Gene3D" id="3.40.50.720">
    <property type="entry name" value="NAD(P)-binding Rossmann-like Domain"/>
    <property type="match status" value="1"/>
</dbReference>
<dbReference type="EMBL" id="CAACVS010000249">
    <property type="protein sequence ID" value="VEU40011.1"/>
    <property type="molecule type" value="Genomic_DNA"/>
</dbReference>
<dbReference type="PANTHER" id="PTHR24320">
    <property type="entry name" value="RETINOL DEHYDROGENASE"/>
    <property type="match status" value="1"/>
</dbReference>
<keyword evidence="5" id="KW-1185">Reference proteome</keyword>
<reference evidence="4 5" key="1">
    <citation type="submission" date="2019-01" db="EMBL/GenBank/DDBJ databases">
        <authorList>
            <person name="Ferrante I. M."/>
        </authorList>
    </citation>
    <scope>NUCLEOTIDE SEQUENCE [LARGE SCALE GENOMIC DNA]</scope>
    <source>
        <strain evidence="4 5">B856</strain>
    </source>
</reference>
<evidence type="ECO:0000256" key="2">
    <source>
        <dbReference type="ARBA" id="ARBA00023002"/>
    </source>
</evidence>
<keyword evidence="2" id="KW-0560">Oxidoreductase</keyword>